<feature type="domain" description="Chalcone/stilbene synthase N-terminal" evidence="3">
    <location>
        <begin position="6"/>
        <end position="200"/>
    </location>
</feature>
<evidence type="ECO:0000259" key="4">
    <source>
        <dbReference type="Pfam" id="PF02797"/>
    </source>
</evidence>
<dbReference type="EMBL" id="BAAAUG010000112">
    <property type="protein sequence ID" value="GAA3126985.1"/>
    <property type="molecule type" value="Genomic_DNA"/>
</dbReference>
<dbReference type="PANTHER" id="PTHR11877">
    <property type="entry name" value="HYDROXYMETHYLGLUTARYL-COA SYNTHASE"/>
    <property type="match status" value="1"/>
</dbReference>
<dbReference type="Pfam" id="PF02797">
    <property type="entry name" value="Chal_sti_synt_C"/>
    <property type="match status" value="1"/>
</dbReference>
<evidence type="ECO:0000259" key="3">
    <source>
        <dbReference type="Pfam" id="PF00195"/>
    </source>
</evidence>
<sequence length="358" mass="38656">MSAGRLLALRTAVPPTLVPQQSAFDERYREMFETVPQAEEIFRGSGVTSRHMAWDPRTAYRDGYPPIKARMEAWQEHFLAMGRQTVGGVLDAAGPGARERVGSFVVASCTGYAGPTPEIVLAKEFGLRQDLRRTFIGHMGCYAAFNVLKTALDALAARPGELVLAGCGEVCSVHQRPEFTAEQAVVNALFGDAGAMMLLGGADDAAADSDTDGQGPVFLGTHTETHPDTLEAMSWHIEDTAFRMTLSPYVPFYLAENIEPFVKRLLAPHGLDTGDVQHWGVHPGGPKIIDFVGEKLALTPGQLGPSRTVLAENGNCSSATILLILERILRESRPEPGEHAVLMAFGPGLTMESALVRF</sequence>
<keyword evidence="2" id="KW-0808">Transferase</keyword>
<evidence type="ECO:0000256" key="1">
    <source>
        <dbReference type="ARBA" id="ARBA00005531"/>
    </source>
</evidence>
<dbReference type="RefSeq" id="WP_344525167.1">
    <property type="nucleotide sequence ID" value="NZ_BAAAUG010000112.1"/>
</dbReference>
<evidence type="ECO:0000313" key="5">
    <source>
        <dbReference type="EMBL" id="GAA3126985.1"/>
    </source>
</evidence>
<dbReference type="InterPro" id="IPR001099">
    <property type="entry name" value="Chalcone/stilbene_synt_N"/>
</dbReference>
<feature type="domain" description="Chalcone/stilbene synthase C-terminal" evidence="4">
    <location>
        <begin position="226"/>
        <end position="357"/>
    </location>
</feature>
<dbReference type="InterPro" id="IPR011141">
    <property type="entry name" value="Polyketide_synthase_type-III"/>
</dbReference>
<evidence type="ECO:0000313" key="6">
    <source>
        <dbReference type="Proteomes" id="UP001501637"/>
    </source>
</evidence>
<dbReference type="PIRSF" id="PIRSF000451">
    <property type="entry name" value="PKS_III"/>
    <property type="match status" value="1"/>
</dbReference>
<comment type="similarity">
    <text evidence="1">Belongs to the thiolase-like superfamily. Chalcone/stilbene synthases family.</text>
</comment>
<dbReference type="PANTHER" id="PTHR11877:SF46">
    <property type="entry name" value="TYPE III POLYKETIDE SYNTHASE A"/>
    <property type="match status" value="1"/>
</dbReference>
<evidence type="ECO:0000256" key="2">
    <source>
        <dbReference type="ARBA" id="ARBA00022679"/>
    </source>
</evidence>
<organism evidence="5 6">
    <name type="scientific">Streptomyces rectiviolaceus</name>
    <dbReference type="NCBI Taxonomy" id="332591"/>
    <lineage>
        <taxon>Bacteria</taxon>
        <taxon>Bacillati</taxon>
        <taxon>Actinomycetota</taxon>
        <taxon>Actinomycetes</taxon>
        <taxon>Kitasatosporales</taxon>
        <taxon>Streptomycetaceae</taxon>
        <taxon>Streptomyces</taxon>
    </lineage>
</organism>
<reference evidence="6" key="1">
    <citation type="journal article" date="2019" name="Int. J. Syst. Evol. Microbiol.">
        <title>The Global Catalogue of Microorganisms (GCM) 10K type strain sequencing project: providing services to taxonomists for standard genome sequencing and annotation.</title>
        <authorList>
            <consortium name="The Broad Institute Genomics Platform"/>
            <consortium name="The Broad Institute Genome Sequencing Center for Infectious Disease"/>
            <person name="Wu L."/>
            <person name="Ma J."/>
        </authorList>
    </citation>
    <scope>NUCLEOTIDE SEQUENCE [LARGE SCALE GENOMIC DNA]</scope>
    <source>
        <strain evidence="6">JCM 9092</strain>
    </source>
</reference>
<protein>
    <submittedName>
        <fullName evidence="5">Type III polyketide synthase</fullName>
    </submittedName>
</protein>
<dbReference type="SUPFAM" id="SSF53901">
    <property type="entry name" value="Thiolase-like"/>
    <property type="match status" value="1"/>
</dbReference>
<name>A0ABP6MV07_9ACTN</name>
<dbReference type="Proteomes" id="UP001501637">
    <property type="component" value="Unassembled WGS sequence"/>
</dbReference>
<gene>
    <name evidence="5" type="ORF">GCM10010449_55400</name>
</gene>
<dbReference type="Pfam" id="PF00195">
    <property type="entry name" value="Chal_sti_synt_N"/>
    <property type="match status" value="1"/>
</dbReference>
<keyword evidence="6" id="KW-1185">Reference proteome</keyword>
<dbReference type="InterPro" id="IPR012328">
    <property type="entry name" value="Chalcone/stilbene_synt_C"/>
</dbReference>
<dbReference type="CDD" id="cd00831">
    <property type="entry name" value="CHS_like"/>
    <property type="match status" value="1"/>
</dbReference>
<proteinExistence type="inferred from homology"/>
<accession>A0ABP6MV07</accession>
<dbReference type="Gene3D" id="3.40.47.10">
    <property type="match status" value="2"/>
</dbReference>
<comment type="caution">
    <text evidence="5">The sequence shown here is derived from an EMBL/GenBank/DDBJ whole genome shotgun (WGS) entry which is preliminary data.</text>
</comment>
<dbReference type="InterPro" id="IPR016039">
    <property type="entry name" value="Thiolase-like"/>
</dbReference>